<dbReference type="PROSITE" id="PS51257">
    <property type="entry name" value="PROKAR_LIPOPROTEIN"/>
    <property type="match status" value="1"/>
</dbReference>
<dbReference type="RefSeq" id="WP_190307652.1">
    <property type="nucleotide sequence ID" value="NZ_JACNYK010000001.1"/>
</dbReference>
<accession>A0ABR7XZQ6</accession>
<dbReference type="Proteomes" id="UP000606494">
    <property type="component" value="Unassembled WGS sequence"/>
</dbReference>
<evidence type="ECO:0000256" key="1">
    <source>
        <dbReference type="SAM" id="MobiDB-lite"/>
    </source>
</evidence>
<organism evidence="3 4">
    <name type="scientific">Sphingobacterium arenae</name>
    <dbReference type="NCBI Taxonomy" id="1280598"/>
    <lineage>
        <taxon>Bacteria</taxon>
        <taxon>Pseudomonadati</taxon>
        <taxon>Bacteroidota</taxon>
        <taxon>Sphingobacteriia</taxon>
        <taxon>Sphingobacteriales</taxon>
        <taxon>Sphingobacteriaceae</taxon>
        <taxon>Sphingobacterium</taxon>
    </lineage>
</organism>
<feature type="signal peptide" evidence="2">
    <location>
        <begin position="1"/>
        <end position="20"/>
    </location>
</feature>
<proteinExistence type="predicted"/>
<name>A0ABR7XZQ6_9SPHI</name>
<gene>
    <name evidence="3" type="ORF">H8B17_02885</name>
</gene>
<evidence type="ECO:0000313" key="3">
    <source>
        <dbReference type="EMBL" id="MBD1424514.1"/>
    </source>
</evidence>
<keyword evidence="2" id="KW-0732">Signal</keyword>
<comment type="caution">
    <text evidence="3">The sequence shown here is derived from an EMBL/GenBank/DDBJ whole genome shotgun (WGS) entry which is preliminary data.</text>
</comment>
<protein>
    <submittedName>
        <fullName evidence="3">Fimbrillin family protein</fullName>
    </submittedName>
</protein>
<reference evidence="3 4" key="1">
    <citation type="submission" date="2020-08" db="EMBL/GenBank/DDBJ databases">
        <title>Sphingobacterium sp. DN00404 isolated from aquaculture water.</title>
        <authorList>
            <person name="Zhang M."/>
        </authorList>
    </citation>
    <scope>NUCLEOTIDE SEQUENCE [LARGE SCALE GENOMIC DNA]</scope>
    <source>
        <strain evidence="3 4">KCTC 32294</strain>
    </source>
</reference>
<feature type="region of interest" description="Disordered" evidence="1">
    <location>
        <begin position="413"/>
        <end position="439"/>
    </location>
</feature>
<keyword evidence="4" id="KW-1185">Reference proteome</keyword>
<sequence length="528" mass="56568">MRHNYIKTLVACFIAVSVFASCQKENGVDNLRGEATVTVNMQGVGPSTGNKAKAGLRASASAGNTIATPAVQRQVIKFNELYNVTATLKEVTPTAPALRASANRAETITTGTGEILALAPGTAYTVRVYDGATYVDQKTFIQGEGNTEKFALEGGKTYTFQAFAYGDASAEEGSADQDPLWWEKEVAIAAGSNTLDIVLGHKLTEVTVVFNAGAGRQITAINAGTLAPNYNYTFNEETGSVTFGSATTAAAIKFTNQSVGQTWTSDPVMIAVEDTNNGIVELSDVTINGIDGAISSDGWALKAGVQYILELNLGDKEDTGIDIGGSMWAPGHLTYDPATDTYDFTSNNQISDSYFFPNYVKPKVFGLNGNGDDINRGPNPEMNGTNGDPCALVYPLNTWRLPTTAEMNTLKRRTNPIGNNDQGADNPGPNQYAPARWGGYYTGTSGQQGVFFGTQSRPDEDKAQYLFIPYTGVYNNGSDKQEEGFGYYLLRNSNGDFGALQVQGTYTMNVSETPRSSSTAYQIRCVQN</sequence>
<evidence type="ECO:0000256" key="2">
    <source>
        <dbReference type="SAM" id="SignalP"/>
    </source>
</evidence>
<evidence type="ECO:0000313" key="4">
    <source>
        <dbReference type="Proteomes" id="UP000606494"/>
    </source>
</evidence>
<feature type="chain" id="PRO_5046697392" evidence="2">
    <location>
        <begin position="21"/>
        <end position="528"/>
    </location>
</feature>
<dbReference type="EMBL" id="JACNYK010000001">
    <property type="protein sequence ID" value="MBD1424514.1"/>
    <property type="molecule type" value="Genomic_DNA"/>
</dbReference>